<keyword evidence="2" id="KW-1185">Reference proteome</keyword>
<organism evidence="1 2">
    <name type="scientific">Trichuris suis</name>
    <name type="common">pig whipworm</name>
    <dbReference type="NCBI Taxonomy" id="68888"/>
    <lineage>
        <taxon>Eukaryota</taxon>
        <taxon>Metazoa</taxon>
        <taxon>Ecdysozoa</taxon>
        <taxon>Nematoda</taxon>
        <taxon>Enoplea</taxon>
        <taxon>Dorylaimia</taxon>
        <taxon>Trichinellida</taxon>
        <taxon>Trichuridae</taxon>
        <taxon>Trichuris</taxon>
    </lineage>
</organism>
<gene>
    <name evidence="1" type="ORF">M513_12364</name>
</gene>
<reference evidence="1 2" key="1">
    <citation type="journal article" date="2014" name="Nat. Genet.">
        <title>Genome and transcriptome of the porcine whipworm Trichuris suis.</title>
        <authorList>
            <person name="Jex A.R."/>
            <person name="Nejsum P."/>
            <person name="Schwarz E.M."/>
            <person name="Hu L."/>
            <person name="Young N.D."/>
            <person name="Hall R.S."/>
            <person name="Korhonen P.K."/>
            <person name="Liao S."/>
            <person name="Thamsborg S."/>
            <person name="Xia J."/>
            <person name="Xu P."/>
            <person name="Wang S."/>
            <person name="Scheerlinck J.P."/>
            <person name="Hofmann A."/>
            <person name="Sternberg P.W."/>
            <person name="Wang J."/>
            <person name="Gasser R.B."/>
        </authorList>
    </citation>
    <scope>NUCLEOTIDE SEQUENCE [LARGE SCALE GENOMIC DNA]</scope>
    <source>
        <strain evidence="1">DCEP-RM93M</strain>
    </source>
</reference>
<dbReference type="Proteomes" id="UP000030764">
    <property type="component" value="Unassembled WGS sequence"/>
</dbReference>
<evidence type="ECO:0000313" key="1">
    <source>
        <dbReference type="EMBL" id="KFD46783.1"/>
    </source>
</evidence>
<sequence>MLDEAPGEDMIKDVRSKLYMSILLLTNLANLFEDKELCKAVIPNGGPRDPGKLEGALGPPLGITALHNSLSSKRI</sequence>
<dbReference type="EMBL" id="KL363354">
    <property type="protein sequence ID" value="KFD46783.1"/>
    <property type="molecule type" value="Genomic_DNA"/>
</dbReference>
<accession>A0A085LP87</accession>
<dbReference type="AlphaFoldDB" id="A0A085LP87"/>
<name>A0A085LP87_9BILA</name>
<protein>
    <submittedName>
        <fullName evidence="1">Uncharacterized protein</fullName>
    </submittedName>
</protein>
<proteinExistence type="predicted"/>
<evidence type="ECO:0000313" key="2">
    <source>
        <dbReference type="Proteomes" id="UP000030764"/>
    </source>
</evidence>